<dbReference type="InterPro" id="IPR051797">
    <property type="entry name" value="TrmB-like"/>
</dbReference>
<evidence type="ECO:0000259" key="3">
    <source>
        <dbReference type="Pfam" id="PF11495"/>
    </source>
</evidence>
<dbReference type="PANTHER" id="PTHR34293:SF1">
    <property type="entry name" value="HTH-TYPE TRANSCRIPTIONAL REGULATOR TRMBL2"/>
    <property type="match status" value="1"/>
</dbReference>
<organism evidence="4 5">
    <name type="scientific">Saliphagus infecundisoli</name>
    <dbReference type="NCBI Taxonomy" id="1849069"/>
    <lineage>
        <taxon>Archaea</taxon>
        <taxon>Methanobacteriati</taxon>
        <taxon>Methanobacteriota</taxon>
        <taxon>Stenosarchaea group</taxon>
        <taxon>Halobacteria</taxon>
        <taxon>Halobacteriales</taxon>
        <taxon>Natrialbaceae</taxon>
        <taxon>Saliphagus</taxon>
    </lineage>
</organism>
<keyword evidence="5" id="KW-1185">Reference proteome</keyword>
<dbReference type="PANTHER" id="PTHR34293">
    <property type="entry name" value="HTH-TYPE TRANSCRIPTIONAL REGULATOR TRMBL2"/>
    <property type="match status" value="1"/>
</dbReference>
<evidence type="ECO:0000256" key="1">
    <source>
        <dbReference type="ARBA" id="ARBA00007287"/>
    </source>
</evidence>
<dbReference type="InterPro" id="IPR036390">
    <property type="entry name" value="WH_DNA-bd_sf"/>
</dbReference>
<dbReference type="InterPro" id="IPR021586">
    <property type="entry name" value="Tscrpt_reg_TrmB_C"/>
</dbReference>
<reference evidence="4 5" key="1">
    <citation type="journal article" date="2019" name="Int. J. Syst. Evol. Microbiol.">
        <title>The Global Catalogue of Microorganisms (GCM) 10K type strain sequencing project: providing services to taxonomists for standard genome sequencing and annotation.</title>
        <authorList>
            <consortium name="The Broad Institute Genomics Platform"/>
            <consortium name="The Broad Institute Genome Sequencing Center for Infectious Disease"/>
            <person name="Wu L."/>
            <person name="Ma J."/>
        </authorList>
    </citation>
    <scope>NUCLEOTIDE SEQUENCE [LARGE SCALE GENOMIC DNA]</scope>
    <source>
        <strain evidence="4 5">CGMCC 1.15824</strain>
    </source>
</reference>
<comment type="similarity">
    <text evidence="1">Belongs to the transcriptional regulator TrmB family.</text>
</comment>
<sequence length="351" mass="38792">MNDLTLSEQLRHFGLSEKEVDTYLAILEQGEATASEIADVTGVSKRYVYSISEALEDRGFVDVDDHVVPTKIWARPPEEVMATLTDELAVMEPALSERYSRTERDVQQFDVVKSRVTVVKRIAEFISAADSELTLSVPSEHLTEVRDELQEAVERGVLALVLVNDTPPSGFDIEEVDGVATVVRTWEHATPLILTVDQQYGVVAPVEMVARSNTDQRAIAFAQQQIVPVLVGSFMGNYWSMADEVYIAEPRSLPAEYRSFRHAVLDATLHLRDNRPITVEATVTPSSGDPDHKTLTGTVVDTYQGLIEPMTNDFPVQNTLVVELEGGRVTVGGPGSFLEEYEASKITLTPQ</sequence>
<comment type="caution">
    <text evidence="4">The sequence shown here is derived from an EMBL/GenBank/DDBJ whole genome shotgun (WGS) entry which is preliminary data.</text>
</comment>
<dbReference type="Proteomes" id="UP001595925">
    <property type="component" value="Unassembled WGS sequence"/>
</dbReference>
<dbReference type="CDD" id="cd09124">
    <property type="entry name" value="PLDc_like_TrmB_middle"/>
    <property type="match status" value="1"/>
</dbReference>
<name>A0ABD5QH53_9EURY</name>
<dbReference type="RefSeq" id="WP_224829027.1">
    <property type="nucleotide sequence ID" value="NZ_JAIVEF010000014.1"/>
</dbReference>
<dbReference type="Pfam" id="PF01978">
    <property type="entry name" value="TrmB"/>
    <property type="match status" value="1"/>
</dbReference>
<dbReference type="AlphaFoldDB" id="A0ABD5QH53"/>
<accession>A0ABD5QH53</accession>
<evidence type="ECO:0000259" key="2">
    <source>
        <dbReference type="Pfam" id="PF01978"/>
    </source>
</evidence>
<proteinExistence type="inferred from homology"/>
<dbReference type="InterPro" id="IPR036388">
    <property type="entry name" value="WH-like_DNA-bd_sf"/>
</dbReference>
<gene>
    <name evidence="4" type="ORF">ACFPFO_15415</name>
</gene>
<evidence type="ECO:0000313" key="5">
    <source>
        <dbReference type="Proteomes" id="UP001595925"/>
    </source>
</evidence>
<dbReference type="InterPro" id="IPR002831">
    <property type="entry name" value="Tscrpt_reg_TrmB_N"/>
</dbReference>
<dbReference type="SUPFAM" id="SSF159071">
    <property type="entry name" value="TrmB C-terminal domain-like"/>
    <property type="match status" value="1"/>
</dbReference>
<dbReference type="Pfam" id="PF11495">
    <property type="entry name" value="Regulator_TrmB"/>
    <property type="match status" value="1"/>
</dbReference>
<dbReference type="EMBL" id="JBHSJG010000040">
    <property type="protein sequence ID" value="MFC4989131.1"/>
    <property type="molecule type" value="Genomic_DNA"/>
</dbReference>
<dbReference type="Gene3D" id="1.10.10.10">
    <property type="entry name" value="Winged helix-like DNA-binding domain superfamily/Winged helix DNA-binding domain"/>
    <property type="match status" value="1"/>
</dbReference>
<feature type="domain" description="Transcription regulator TrmB N-terminal" evidence="2">
    <location>
        <begin position="10"/>
        <end position="76"/>
    </location>
</feature>
<protein>
    <submittedName>
        <fullName evidence="4">TrmB family transcriptional regulator</fullName>
    </submittedName>
</protein>
<evidence type="ECO:0000313" key="4">
    <source>
        <dbReference type="EMBL" id="MFC4989131.1"/>
    </source>
</evidence>
<feature type="domain" description="Transcription regulator TrmB C-terminal" evidence="3">
    <location>
        <begin position="109"/>
        <end position="349"/>
    </location>
</feature>
<dbReference type="SUPFAM" id="SSF46785">
    <property type="entry name" value="Winged helix' DNA-binding domain"/>
    <property type="match status" value="1"/>
</dbReference>